<dbReference type="GO" id="GO:0009103">
    <property type="term" value="P:lipopolysaccharide biosynthetic process"/>
    <property type="evidence" value="ECO:0007669"/>
    <property type="project" value="UniProtKB-ARBA"/>
</dbReference>
<feature type="transmembrane region" description="Helical" evidence="8">
    <location>
        <begin position="185"/>
        <end position="206"/>
    </location>
</feature>
<feature type="transmembrane region" description="Helical" evidence="8">
    <location>
        <begin position="436"/>
        <end position="458"/>
    </location>
</feature>
<sequence length="594" mass="68300">MRRNTLMEWNSKDSWKVFLLLSIIFVVFSGLFNHTVWTPDEPRVVAIIKDMYLSGNLIIPHFAGIPFVEKPPLFFIYCVSLMHLTGLDALLAARLGLGVLCLASLAITFRLAWLLKGKEYAWLTLGVLASSEGFLLNFHWLRVDAMMMFTSIAAIWAFAEAYLRFQLRYVLLAGALTGLAFLSKGPIAIILCIGPAWLVLFIRYVYLRQRGAHQNVTWGRVLFFHMMGFIIMCLVIAAWVYPFYKQASPALWHAWFWDNQIGRLTGSSTKTLGHNHEGKPFYYVSSIIEYTLPWSIFFIIGLASSMKRAVTRHQVNWLDGFFLFWFCFAVFILSYSATKRPMYLAPLMPLFALMIASALMTLKGRWFDWYRRAFLVMMIVIIAVFAMTPLWAKYLPSDNVPQALMLWLSSWQVTALWVLFAIILMIKVEVTQWPAWIKLSLISSLFFIAIFHHVFIAVDIAKDMRHDLNTFVKQIPQDKRGRTAGIGFSETMSSIFYLYDDWSVPMVDKARAQRILEGKDRQYDYLILDRTGSIQGPIRYMGLPSSTPYRLLLIGHPRSDKKRSAILWLTGDENKTLPMVEVSEKAVKQPAKAN</sequence>
<keyword evidence="10" id="KW-1185">Reference proteome</keyword>
<evidence type="ECO:0000256" key="1">
    <source>
        <dbReference type="ARBA" id="ARBA00004651"/>
    </source>
</evidence>
<evidence type="ECO:0000313" key="10">
    <source>
        <dbReference type="Proteomes" id="UP000092544"/>
    </source>
</evidence>
<evidence type="ECO:0000256" key="3">
    <source>
        <dbReference type="ARBA" id="ARBA00022676"/>
    </source>
</evidence>
<keyword evidence="3 9" id="KW-0328">Glycosyltransferase</keyword>
<accession>A0A1A8TEL3</accession>
<dbReference type="AlphaFoldDB" id="A0A1A8TEL3"/>
<keyword evidence="6 8" id="KW-1133">Transmembrane helix</keyword>
<evidence type="ECO:0000313" key="9">
    <source>
        <dbReference type="EMBL" id="SBS31385.1"/>
    </source>
</evidence>
<feature type="transmembrane region" description="Helical" evidence="8">
    <location>
        <begin position="57"/>
        <end position="79"/>
    </location>
</feature>
<reference evidence="9 10" key="1">
    <citation type="submission" date="2016-06" db="EMBL/GenBank/DDBJ databases">
        <authorList>
            <person name="Kjaerup R.B."/>
            <person name="Dalgaard T.S."/>
            <person name="Juul-Madsen H.R."/>
        </authorList>
    </citation>
    <scope>NUCLEOTIDE SEQUENCE [LARGE SCALE GENOMIC DNA]</scope>
    <source>
        <strain evidence="9 10">CECT 8886</strain>
    </source>
</reference>
<dbReference type="PANTHER" id="PTHR33908">
    <property type="entry name" value="MANNOSYLTRANSFERASE YKCB-RELATED"/>
    <property type="match status" value="1"/>
</dbReference>
<feature type="transmembrane region" description="Helical" evidence="8">
    <location>
        <begin position="374"/>
        <end position="392"/>
    </location>
</feature>
<feature type="transmembrane region" description="Helical" evidence="8">
    <location>
        <begin position="343"/>
        <end position="362"/>
    </location>
</feature>
<dbReference type="Proteomes" id="UP000092544">
    <property type="component" value="Unassembled WGS sequence"/>
</dbReference>
<dbReference type="EMBL" id="FLOB01000004">
    <property type="protein sequence ID" value="SBS31385.1"/>
    <property type="molecule type" value="Genomic_DNA"/>
</dbReference>
<dbReference type="STRING" id="1792290.MSP8886_02097"/>
<feature type="transmembrane region" description="Helical" evidence="8">
    <location>
        <begin position="218"/>
        <end position="241"/>
    </location>
</feature>
<dbReference type="GO" id="GO:0103015">
    <property type="term" value="F:4-amino-4-deoxy-L-arabinose transferase activity"/>
    <property type="evidence" value="ECO:0007669"/>
    <property type="project" value="UniProtKB-EC"/>
</dbReference>
<feature type="transmembrane region" description="Helical" evidence="8">
    <location>
        <begin position="315"/>
        <end position="337"/>
    </location>
</feature>
<dbReference type="InterPro" id="IPR050297">
    <property type="entry name" value="LipidA_mod_glycosyltrf_83"/>
</dbReference>
<comment type="subcellular location">
    <subcellularLocation>
        <location evidence="1">Cell membrane</location>
        <topology evidence="1">Multi-pass membrane protein</topology>
    </subcellularLocation>
</comment>
<dbReference type="EC" id="2.4.2.43" evidence="9"/>
<dbReference type="PANTHER" id="PTHR33908:SF11">
    <property type="entry name" value="MEMBRANE PROTEIN"/>
    <property type="match status" value="1"/>
</dbReference>
<name>A0A1A8TEL3_9GAMM</name>
<proteinExistence type="predicted"/>
<feature type="transmembrane region" description="Helical" evidence="8">
    <location>
        <begin position="91"/>
        <end position="114"/>
    </location>
</feature>
<feature type="transmembrane region" description="Helical" evidence="8">
    <location>
        <begin position="404"/>
        <end position="424"/>
    </location>
</feature>
<protein>
    <submittedName>
        <fullName evidence="9">Undecaprenyl phosphate-alpha-4-amino-4-deoxy-L-arabinose arabinosyl transferase</fullName>
        <ecNumber evidence="9">2.4.2.43</ecNumber>
    </submittedName>
</protein>
<evidence type="ECO:0000256" key="4">
    <source>
        <dbReference type="ARBA" id="ARBA00022679"/>
    </source>
</evidence>
<keyword evidence="4 9" id="KW-0808">Transferase</keyword>
<gene>
    <name evidence="9" type="primary">arnT_4</name>
    <name evidence="9" type="ORF">MSP8886_02097</name>
</gene>
<keyword evidence="7 8" id="KW-0472">Membrane</keyword>
<feature type="transmembrane region" description="Helical" evidence="8">
    <location>
        <begin position="120"/>
        <end position="138"/>
    </location>
</feature>
<organism evidence="9 10">
    <name type="scientific">Marinomonas spartinae</name>
    <dbReference type="NCBI Taxonomy" id="1792290"/>
    <lineage>
        <taxon>Bacteria</taxon>
        <taxon>Pseudomonadati</taxon>
        <taxon>Pseudomonadota</taxon>
        <taxon>Gammaproteobacteria</taxon>
        <taxon>Oceanospirillales</taxon>
        <taxon>Oceanospirillaceae</taxon>
        <taxon>Marinomonas</taxon>
    </lineage>
</organism>
<evidence type="ECO:0000256" key="6">
    <source>
        <dbReference type="ARBA" id="ARBA00022989"/>
    </source>
</evidence>
<feature type="transmembrane region" description="Helical" evidence="8">
    <location>
        <begin position="145"/>
        <end position="165"/>
    </location>
</feature>
<dbReference type="RefSeq" id="WP_067016114.1">
    <property type="nucleotide sequence ID" value="NZ_FLOB01000004.1"/>
</dbReference>
<feature type="transmembrane region" description="Helical" evidence="8">
    <location>
        <begin position="281"/>
        <end position="303"/>
    </location>
</feature>
<evidence type="ECO:0000256" key="8">
    <source>
        <dbReference type="SAM" id="Phobius"/>
    </source>
</evidence>
<keyword evidence="2" id="KW-1003">Cell membrane</keyword>
<keyword evidence="5 8" id="KW-0812">Transmembrane</keyword>
<evidence type="ECO:0000256" key="5">
    <source>
        <dbReference type="ARBA" id="ARBA00022692"/>
    </source>
</evidence>
<evidence type="ECO:0000256" key="2">
    <source>
        <dbReference type="ARBA" id="ARBA00022475"/>
    </source>
</evidence>
<dbReference type="GO" id="GO:0005886">
    <property type="term" value="C:plasma membrane"/>
    <property type="evidence" value="ECO:0007669"/>
    <property type="project" value="UniProtKB-SubCell"/>
</dbReference>
<evidence type="ECO:0000256" key="7">
    <source>
        <dbReference type="ARBA" id="ARBA00023136"/>
    </source>
</evidence>